<gene>
    <name evidence="1" type="ORF">CD30_00710</name>
</gene>
<dbReference type="Proteomes" id="UP000030595">
    <property type="component" value="Unassembled WGS sequence"/>
</dbReference>
<dbReference type="Gene3D" id="2.40.128.290">
    <property type="entry name" value="Uncharacterised protein Atu4866, PF11512"/>
    <property type="match status" value="1"/>
</dbReference>
<sequence>MKKEHENSHPYIGIWVTADGYIRHELLPNGRYDEARGNRKSAYQGNYIINGNHIEYVDDTGFTADGNFINGVLYHAGMVLYLEEDSEGRK</sequence>
<proteinExistence type="predicted"/>
<dbReference type="eggNOG" id="COG3631">
    <property type="taxonomic scope" value="Bacteria"/>
</dbReference>
<organism evidence="1 2">
    <name type="scientific">Ureibacillus massiliensis 4400831 = CIP 108448 = CCUG 49529</name>
    <dbReference type="NCBI Taxonomy" id="1211035"/>
    <lineage>
        <taxon>Bacteria</taxon>
        <taxon>Bacillati</taxon>
        <taxon>Bacillota</taxon>
        <taxon>Bacilli</taxon>
        <taxon>Bacillales</taxon>
        <taxon>Caryophanaceae</taxon>
        <taxon>Ureibacillus</taxon>
    </lineage>
</organism>
<dbReference type="Pfam" id="PF11512">
    <property type="entry name" value="Atu4866"/>
    <property type="match status" value="1"/>
</dbReference>
<protein>
    <recommendedName>
        <fullName evidence="3">Protein Atu4866</fullName>
    </recommendedName>
</protein>
<evidence type="ECO:0008006" key="3">
    <source>
        <dbReference type="Google" id="ProtNLM"/>
    </source>
</evidence>
<dbReference type="InterPro" id="IPR020955">
    <property type="entry name" value="Uncharacterised_Atu4866"/>
</dbReference>
<comment type="caution">
    <text evidence="1">The sequence shown here is derived from an EMBL/GenBank/DDBJ whole genome shotgun (WGS) entry which is preliminary data.</text>
</comment>
<keyword evidence="2" id="KW-1185">Reference proteome</keyword>
<reference evidence="1 2" key="1">
    <citation type="submission" date="2014-02" db="EMBL/GenBank/DDBJ databases">
        <title>Draft genome sequence of Lysinibacillus massiliensis CCUG 49529.</title>
        <authorList>
            <person name="Zhang F."/>
            <person name="Wang G."/>
            <person name="Zhang L."/>
        </authorList>
    </citation>
    <scope>NUCLEOTIDE SEQUENCE [LARGE SCALE GENOMIC DNA]</scope>
    <source>
        <strain evidence="1 2">CCUG 49529</strain>
    </source>
</reference>
<evidence type="ECO:0000313" key="1">
    <source>
        <dbReference type="EMBL" id="KGR92368.1"/>
    </source>
</evidence>
<dbReference type="AlphaFoldDB" id="A0A0A3JB24"/>
<accession>A0A0A3JB24</accession>
<dbReference type="EMBL" id="JPVQ01000001">
    <property type="protein sequence ID" value="KGR92368.1"/>
    <property type="molecule type" value="Genomic_DNA"/>
</dbReference>
<name>A0A0A3JB24_9BACL</name>
<dbReference type="OrthoDB" id="9810893at2"/>
<evidence type="ECO:0000313" key="2">
    <source>
        <dbReference type="Proteomes" id="UP000030595"/>
    </source>
</evidence>
<dbReference type="RefSeq" id="WP_036170972.1">
    <property type="nucleotide sequence ID" value="NZ_AVCZ01000001.1"/>
</dbReference>
<dbReference type="InterPro" id="IPR038646">
    <property type="entry name" value="Atu4866-like_sf"/>
</dbReference>